<reference evidence="3 6" key="2">
    <citation type="submission" date="2018-03" db="EMBL/GenBank/DDBJ databases">
        <title>Draft genome sequence of the type strain of Pseudomonas palleroniana LMG 23076, isolated from rice in Cameroon.</title>
        <authorList>
            <person name="Tambong J.T."/>
        </authorList>
    </citation>
    <scope>NUCLEOTIDE SEQUENCE [LARGE SCALE GENOMIC DNA]</scope>
    <source>
        <strain evidence="3 6">LMG 23076</strain>
    </source>
</reference>
<organism evidence="4 5">
    <name type="scientific">Pseudomonas palleroniana</name>
    <dbReference type="NCBI Taxonomy" id="191390"/>
    <lineage>
        <taxon>Bacteria</taxon>
        <taxon>Pseudomonadati</taxon>
        <taxon>Pseudomonadota</taxon>
        <taxon>Gammaproteobacteria</taxon>
        <taxon>Pseudomonadales</taxon>
        <taxon>Pseudomonadaceae</taxon>
        <taxon>Pseudomonas</taxon>
    </lineage>
</organism>
<evidence type="ECO:0000259" key="1">
    <source>
        <dbReference type="Pfam" id="PF04606"/>
    </source>
</evidence>
<dbReference type="Proteomes" id="UP000423257">
    <property type="component" value="Unassembled WGS sequence"/>
</dbReference>
<dbReference type="EMBL" id="VZPQ01000007">
    <property type="protein sequence ID" value="KAB0566581.1"/>
    <property type="molecule type" value="Genomic_DNA"/>
</dbReference>
<proteinExistence type="predicted"/>
<evidence type="ECO:0000313" key="2">
    <source>
        <dbReference type="EMBL" id="KAB0566581.1"/>
    </source>
</evidence>
<dbReference type="Proteomes" id="UP000199129">
    <property type="component" value="Unassembled WGS sequence"/>
</dbReference>
<dbReference type="Proteomes" id="UP000240476">
    <property type="component" value="Unassembled WGS sequence"/>
</dbReference>
<sequence length="84" mass="9839">MRVYCKECGGKSRISSRNDISSEFVSLYCDCQDCGHRWVSHLTFSHTLRPSEQMMDRLVFDRLSNMSKSRQMQIFQQLGVNDAR</sequence>
<evidence type="ECO:0000313" key="3">
    <source>
        <dbReference type="EMBL" id="PTC25567.1"/>
    </source>
</evidence>
<evidence type="ECO:0000313" key="6">
    <source>
        <dbReference type="Proteomes" id="UP000240476"/>
    </source>
</evidence>
<dbReference type="EMBL" id="PYWX01000048">
    <property type="protein sequence ID" value="PTC25567.1"/>
    <property type="molecule type" value="Genomic_DNA"/>
</dbReference>
<evidence type="ECO:0000313" key="7">
    <source>
        <dbReference type="Proteomes" id="UP000423257"/>
    </source>
</evidence>
<reference evidence="4 5" key="1">
    <citation type="submission" date="2016-10" db="EMBL/GenBank/DDBJ databases">
        <authorList>
            <person name="de Groot N.N."/>
        </authorList>
    </citation>
    <scope>NUCLEOTIDE SEQUENCE [LARGE SCALE GENOMIC DNA]</scope>
    <source>
        <strain evidence="4 5">BS3265</strain>
    </source>
</reference>
<dbReference type="InterPro" id="IPR007684">
    <property type="entry name" value="Znf_Ogr/Delta"/>
</dbReference>
<feature type="domain" description="Zinc finger Ogr/Delta-type" evidence="1">
    <location>
        <begin position="5"/>
        <end position="48"/>
    </location>
</feature>
<protein>
    <submittedName>
        <fullName evidence="4">Ogr/Delta-like zinc finger</fullName>
    </submittedName>
    <submittedName>
        <fullName evidence="2">Transcriptional regulator</fullName>
    </submittedName>
</protein>
<dbReference type="Pfam" id="PF04606">
    <property type="entry name" value="Ogr_Delta"/>
    <property type="match status" value="1"/>
</dbReference>
<evidence type="ECO:0000313" key="5">
    <source>
        <dbReference type="Proteomes" id="UP000199129"/>
    </source>
</evidence>
<keyword evidence="6" id="KW-1185">Reference proteome</keyword>
<dbReference type="RefSeq" id="WP_090368469.1">
    <property type="nucleotide sequence ID" value="NZ_FNUA01000002.1"/>
</dbReference>
<dbReference type="AlphaFoldDB" id="A0A1H5LPR3"/>
<evidence type="ECO:0000313" key="4">
    <source>
        <dbReference type="EMBL" id="SEE79046.1"/>
    </source>
</evidence>
<dbReference type="EMBL" id="FNUA01000002">
    <property type="protein sequence ID" value="SEE79046.1"/>
    <property type="molecule type" value="Genomic_DNA"/>
</dbReference>
<reference evidence="2 7" key="3">
    <citation type="submission" date="2019-09" db="EMBL/GenBank/DDBJ databases">
        <title>Draft genome sequences of 48 bacterial type strains from the CCUG.</title>
        <authorList>
            <person name="Tunovic T."/>
            <person name="Pineiro-Iglesias B."/>
            <person name="Unosson C."/>
            <person name="Inganas E."/>
            <person name="Ohlen M."/>
            <person name="Cardew S."/>
            <person name="Jensie-Markopoulos S."/>
            <person name="Salva-Serra F."/>
            <person name="Jaen-Luchoro D."/>
            <person name="Karlsson R."/>
            <person name="Svensson-Stadler L."/>
            <person name="Chun J."/>
            <person name="Moore E."/>
        </authorList>
    </citation>
    <scope>NUCLEOTIDE SEQUENCE [LARGE SCALE GENOMIC DNA]</scope>
    <source>
        <strain evidence="2 7">CCUG 51524</strain>
    </source>
</reference>
<accession>A0A1H5LPR3</accession>
<gene>
    <name evidence="3" type="ORF">C9383_15820</name>
    <name evidence="2" type="ORF">F7R03_13465</name>
    <name evidence="4" type="ORF">SAMN04490198_2860</name>
</gene>
<name>A0A1H5LPR3_9PSED</name>